<dbReference type="AlphaFoldDB" id="A0A2H0V4I8"/>
<dbReference type="EMBL" id="PFAP01000026">
    <property type="protein sequence ID" value="PIR93981.1"/>
    <property type="molecule type" value="Genomic_DNA"/>
</dbReference>
<sequence>MVFFWERVNSRLGFCRGGVSSEDIFVLAFIFWPDGDWPGFDDDDSEYSTLIPLIAEEMFKQYPALKTVVLSAEFEVIPAETDQAQKLFEAWIDENKASYDDWLSFVSINDRLNA</sequence>
<protein>
    <submittedName>
        <fullName evidence="1">Uncharacterized protein</fullName>
    </submittedName>
</protein>
<evidence type="ECO:0000313" key="1">
    <source>
        <dbReference type="EMBL" id="PIR93981.1"/>
    </source>
</evidence>
<dbReference type="Proteomes" id="UP000229901">
    <property type="component" value="Unassembled WGS sequence"/>
</dbReference>
<name>A0A2H0V4I8_9BACT</name>
<comment type="caution">
    <text evidence="1">The sequence shown here is derived from an EMBL/GenBank/DDBJ whole genome shotgun (WGS) entry which is preliminary data.</text>
</comment>
<gene>
    <name evidence="1" type="ORF">COT97_03720</name>
</gene>
<proteinExistence type="predicted"/>
<reference evidence="2" key="1">
    <citation type="submission" date="2017-09" db="EMBL/GenBank/DDBJ databases">
        <title>Depth-based differentiation of microbial function through sediment-hosted aquifers and enrichment of novel symbionts in the deep terrestrial subsurface.</title>
        <authorList>
            <person name="Probst A.J."/>
            <person name="Ladd B."/>
            <person name="Jarett J.K."/>
            <person name="Geller-Mcgrath D.E."/>
            <person name="Sieber C.M.K."/>
            <person name="Emerson J.B."/>
            <person name="Anantharaman K."/>
            <person name="Thomas B.C."/>
            <person name="Malmstrom R."/>
            <person name="Stieglmeier M."/>
            <person name="Klingl A."/>
            <person name="Woyke T."/>
            <person name="Ryan C.M."/>
            <person name="Banfield J.F."/>
        </authorList>
    </citation>
    <scope>NUCLEOTIDE SEQUENCE [LARGE SCALE GENOMIC DNA]</scope>
</reference>
<organism evidence="1 2">
    <name type="scientific">Candidatus Falkowbacteria bacterium CG10_big_fil_rev_8_21_14_0_10_39_11</name>
    <dbReference type="NCBI Taxonomy" id="1974565"/>
    <lineage>
        <taxon>Bacteria</taxon>
        <taxon>Candidatus Falkowiibacteriota</taxon>
    </lineage>
</organism>
<accession>A0A2H0V4I8</accession>
<evidence type="ECO:0000313" key="2">
    <source>
        <dbReference type="Proteomes" id="UP000229901"/>
    </source>
</evidence>